<evidence type="ECO:0000313" key="2">
    <source>
        <dbReference type="Proteomes" id="UP000356253"/>
    </source>
</evidence>
<organism evidence="1 2">
    <name type="scientific">Mesonia oceanica</name>
    <dbReference type="NCBI Taxonomy" id="2687242"/>
    <lineage>
        <taxon>Bacteria</taxon>
        <taxon>Pseudomonadati</taxon>
        <taxon>Bacteroidota</taxon>
        <taxon>Flavobacteriia</taxon>
        <taxon>Flavobacteriales</taxon>
        <taxon>Flavobacteriaceae</taxon>
        <taxon>Mesonia</taxon>
    </lineage>
</organism>
<keyword evidence="1" id="KW-0328">Glycosyltransferase</keyword>
<gene>
    <name evidence="1" type="primary">spvB</name>
    <name evidence="1" type="ORF">FVB9532_00292</name>
</gene>
<dbReference type="EC" id="2.4.2.31" evidence="1"/>
<sequence>MIKLKSQSKKRALIKSIISKLLLIISLHWSFVSPAMPLINNLREVNHNNKTGKSIRTINKQKNNDNINILSKDSESVFYYPDIQHGFIGTSEKKPIDNPIDNLFVFSIDELPKNQSKVYLEYDLYGVTSSDGISKKINSTQAVGGYLIKRNKKWSSQREELDPSLLKKGKNHLLFGMPQRSNFSYLIKNLRIVVNQNTNSSSKIVIASSTNLLKFGDETYIRGFLGEFPTKNTFGNYKVKVENTTLNLVNNQFEGFVRIPENKNTLDVQLFNDENKLIEQSKLDITAINTAEHKFSFQPKYESVSLSKENQFKSKIVQLYFKNNSNHALITPLRFNDLASLQSGVLNVTDEYEGCNILLQDSLVNEEFSFGIKYNPRAIPKGYSEKDVFTLFFDKNSKSWIPVEKDSININKGIIYSSTKYGSGDYINGVIQTPESPQTNAFTSTKISDIEIANPSSNISIIAAPRPSQTGEANLKYPIKTPTGRKGMSPSVTLSYNSEKQSGIAGYGWDLGFSSININSKWGIPDFDPNNETELYNLDGAQLVYPENFLPHRHSGNAPNNYSITTQARSGSIKEFSLRNQESYVKIERIGTNPTNYYWKVTNTDGKINWYGGDENGLSENTVIRNEDNNIIQWSLKKSIDPFGNNIKYEYKKGTLSNLSGDNQNLNGGHYFYPKRVFYTGYNNQNGNYKIEFNYNENQIKPSITINGRLGLKQVSPYLLSDIQVYYQNQTIRSYELGYIEGNFKKTLLDYVVEKNKNGNEFYRHSFEYYDDIAENGGNLFKPAQTISLPDVDPSYSLSGLAGAINGESIISTNENIQKGFDIRPSAGMEIRIPVHSNNKSRTVTIGADFGENNTKSKGKISLIDMNGDGLDDIVFRNNSGLQFYPNSVNSDNDSNDLINSFENTSKSVHHVNDFYRNDSRTKKMFAESWSVYASGFYAATSRYKTESETSVFFTDGNQDGLIDIVKGNEVYFNYLDENGEPNFTTDSGLTENLVLTSGAPISNWQDPTETQEEEQEELEQEQMQDDFLDFDAVQVWKAPFTGTIQVDNEIKVYIGSSPFNHTIETTSETYSNKPFRIFRDQYSPGVNGEFSLQNYFGNNPPLGVQDLGLGNNSPIKVIKGQEIYFRYHKPNQGYSYYSARPKIYYLNVSDRDENGKKVNEYTYKDYFHLTSNGVIRIPGSGMVNINWPDFSINKPTDDVYVRIYEVSGENENIIYQQYCPAGATTTVSNNLNNQLYQQNDLPLSFKFEVYSDSNVLWEDINWQPVVTYAPDQDAQDNQQVPNVTQEFHPVPDYSIFYASNNKDKYSQDLSNYTNWNNSSQNFGVKPNTEIINSGNLSSSDNGEFLLVVKKGGIPIGKRKVQIKDGQIILPDDSPISVHNGPLGNWSGKIYFSYYVTGNTNKEVYQKYLLSVGNTKGVLLGYNWQGNSLKINAVSYFNDLSNYGSMHGNFGQFYYNDNYDDSNIPEDNIGKLINHDLLVNTSNNYNFDLITINCDEESSDFEDCAQQSIADQMNLPNENTDFSDPNAVEDVINNLEAWMNNNPAGYIPEISFMPANAKSNGTLDEDRWVGIDPENQYFDRITEITIGNIDPSSTGSSGGSSIGSVAGEISDNDTEGPSLPSNNITGMKAIKIKRKSSRRTMSAGYNPLAISSFTPGYSNTLTGFMDWNGDGYPDIWYADNLVLSNMTGGLNNPSGDHNFGVLNSYNNWGIAASATGSDAYTLYSSSSAEGTDASSTKSNKFSIGNATSQIGITVNVAGQNKEEQFFLDLNGDGLPDRIKEINGSYLYQLNKGQHQNNNNFEIFKNLTYSESFPTLTSSSIGGGLSFPSLFPNVGASLNAGISESQTNTKTAFQDINGDGLIDIIESDGNLEGSSSSVKFNYGNKFADQDYSLTAASSIVNLKRNYQDVIIGADGDVGIFFGFPICCWLVPVIHVKFGVNLGGNVSENVTVQTKDFRDLNGDGFADYIVQYSNDEINVNYSAIGRTNKLKSVNNPLGGKVTLDYKAQGKTYNNPKATWVLSKTTLEDGYDLPNTGYSNYSKFYEYENAYYDRRERLSYGFETVKTVEYLADANGDISEDVFRTKVNKFHNQNYFLKGKLKESIVVRGEWDENNPNNIFVRTIHEYGLKEIGNDGLIIVNSDLDENYDVGGTEGRKRAAVLLEKTTTENYELTNSPIVSEIVMEYDGLGRITKYYDNGDVSNTSDNYYSEIGYFENPTLEQNNILNIPTRIQVFDNNGNQKRDRNINEVDVNTGAIKKIGVKLNQQGQWAQTIMDYDQYGNLIEIFYPGNLNGENMSYTYTYDNIEHKFLTEVEDVFGYQSSTEYDYLYDAITKETDISGNEMNYTYDDFGRLSTVLGPKEQEANKPYTIKFDYYPREQDLSQTISIPSGEEFLPVALTSHYDYEHPNNPIKTYTIMDGLGRVRQTKKDVGG</sequence>
<dbReference type="EMBL" id="CABVMM010000001">
    <property type="protein sequence ID" value="VVU99042.1"/>
    <property type="molecule type" value="Genomic_DNA"/>
</dbReference>
<keyword evidence="1" id="KW-0808">Transferase</keyword>
<protein>
    <submittedName>
        <fullName evidence="1">Mono(ADP-ribosyl)transferase SpvB</fullName>
        <ecNumber evidence="1">2.4.2.31</ecNumber>
    </submittedName>
</protein>
<dbReference type="Proteomes" id="UP000356253">
    <property type="component" value="Unassembled WGS sequence"/>
</dbReference>
<reference evidence="1" key="1">
    <citation type="submission" date="2019-09" db="EMBL/GenBank/DDBJ databases">
        <authorList>
            <person name="Rodrigo-Torres L."/>
            <person name="Arahal R. D."/>
            <person name="Lucena T."/>
        </authorList>
    </citation>
    <scope>NUCLEOTIDE SEQUENCE</scope>
    <source>
        <strain evidence="1">ISS653</strain>
    </source>
</reference>
<evidence type="ECO:0000313" key="1">
    <source>
        <dbReference type="EMBL" id="VVU99042.1"/>
    </source>
</evidence>
<proteinExistence type="predicted"/>
<comment type="caution">
    <text evidence="1">The sequence shown here is derived from an EMBL/GenBank/DDBJ whole genome shotgun (WGS) entry which is preliminary data.</text>
</comment>
<name>A0AC61Y3P7_9FLAO</name>
<accession>A0AC61Y3P7</accession>
<keyword evidence="2" id="KW-1185">Reference proteome</keyword>